<dbReference type="PANTHER" id="PTHR46390">
    <property type="entry name" value="MANNOSE-1-PHOSPHATE GUANYLYLTRANSFERASE"/>
    <property type="match status" value="1"/>
</dbReference>
<accession>A0A267MI02</accession>
<evidence type="ECO:0000256" key="7">
    <source>
        <dbReference type="ARBA" id="ARBA00047343"/>
    </source>
</evidence>
<dbReference type="InterPro" id="IPR014710">
    <property type="entry name" value="RmlC-like_jellyroll"/>
</dbReference>
<gene>
    <name evidence="12" type="ORF">CCE28_11600</name>
</gene>
<keyword evidence="13" id="KW-1185">Reference proteome</keyword>
<dbReference type="GO" id="GO:0000271">
    <property type="term" value="P:polysaccharide biosynthetic process"/>
    <property type="evidence" value="ECO:0007669"/>
    <property type="project" value="InterPro"/>
</dbReference>
<protein>
    <recommendedName>
        <fullName evidence="2">mannose-1-phosphate guanylyltransferase</fullName>
        <ecNumber evidence="2">2.7.7.13</ecNumber>
    </recommendedName>
</protein>
<evidence type="ECO:0000256" key="6">
    <source>
        <dbReference type="ARBA" id="ARBA00023134"/>
    </source>
</evidence>
<evidence type="ECO:0000259" key="11">
    <source>
        <dbReference type="Pfam" id="PF22640"/>
    </source>
</evidence>
<dbReference type="InterPro" id="IPR006375">
    <property type="entry name" value="Man1P_GuaTrfase/Man6P_Isoase"/>
</dbReference>
<dbReference type="FunFam" id="2.60.120.10:FF:000032">
    <property type="entry name" value="Mannose-1-phosphate guanylyltransferase/mannose-6-phosphate isomerase"/>
    <property type="match status" value="1"/>
</dbReference>
<dbReference type="Pfam" id="PF00483">
    <property type="entry name" value="NTP_transferase"/>
    <property type="match status" value="1"/>
</dbReference>
<feature type="domain" description="Nucleotidyl transferase" evidence="9">
    <location>
        <begin position="3"/>
        <end position="271"/>
    </location>
</feature>
<dbReference type="InterPro" id="IPR049577">
    <property type="entry name" value="GMPP_N"/>
</dbReference>
<dbReference type="AlphaFoldDB" id="A0A267MI02"/>
<dbReference type="Pfam" id="PF22640">
    <property type="entry name" value="ManC_GMP_beta-helix"/>
    <property type="match status" value="1"/>
</dbReference>
<evidence type="ECO:0000259" key="10">
    <source>
        <dbReference type="Pfam" id="PF01050"/>
    </source>
</evidence>
<proteinExistence type="inferred from homology"/>
<dbReference type="GO" id="GO:0004475">
    <property type="term" value="F:mannose-1-phosphate guanylyltransferase (GTP) activity"/>
    <property type="evidence" value="ECO:0007669"/>
    <property type="project" value="UniProtKB-EC"/>
</dbReference>
<keyword evidence="6" id="KW-0342">GTP-binding</keyword>
<dbReference type="GO" id="GO:0009298">
    <property type="term" value="P:GDP-mannose biosynthetic process"/>
    <property type="evidence" value="ECO:0007669"/>
    <property type="project" value="TreeGrafter"/>
</dbReference>
<dbReference type="CDD" id="cd02213">
    <property type="entry name" value="cupin_PMI_typeII_C"/>
    <property type="match status" value="1"/>
</dbReference>
<comment type="similarity">
    <text evidence="1 8">Belongs to the mannose-6-phosphate isomerase type 2 family.</text>
</comment>
<keyword evidence="5" id="KW-0547">Nucleotide-binding</keyword>
<evidence type="ECO:0000256" key="2">
    <source>
        <dbReference type="ARBA" id="ARBA00012387"/>
    </source>
</evidence>
<keyword evidence="3 12" id="KW-0808">Transferase</keyword>
<dbReference type="InterPro" id="IPR029044">
    <property type="entry name" value="Nucleotide-diphossugar_trans"/>
</dbReference>
<dbReference type="PANTHER" id="PTHR46390:SF1">
    <property type="entry name" value="MANNOSE-1-PHOSPHATE GUANYLYLTRANSFERASE"/>
    <property type="match status" value="1"/>
</dbReference>
<evidence type="ECO:0000313" key="12">
    <source>
        <dbReference type="EMBL" id="PAB59156.1"/>
    </source>
</evidence>
<evidence type="ECO:0000256" key="4">
    <source>
        <dbReference type="ARBA" id="ARBA00022695"/>
    </source>
</evidence>
<dbReference type="InterPro" id="IPR054566">
    <property type="entry name" value="ManC/GMP-like_b-helix"/>
</dbReference>
<dbReference type="InterPro" id="IPR001538">
    <property type="entry name" value="Man6P_isomerase-2_C"/>
</dbReference>
<dbReference type="CDD" id="cd02509">
    <property type="entry name" value="GDP-M1P_Guanylyltransferase"/>
    <property type="match status" value="1"/>
</dbReference>
<reference evidence="12 13" key="1">
    <citation type="submission" date="2017-06" db="EMBL/GenBank/DDBJ databases">
        <title>Draft genome sequence of anaerobic fermentative bacterium Anaeromicrobium sediminis DY2726D isolated from West Pacific Ocean sediments.</title>
        <authorList>
            <person name="Zeng X."/>
        </authorList>
    </citation>
    <scope>NUCLEOTIDE SEQUENCE [LARGE SCALE GENOMIC DNA]</scope>
    <source>
        <strain evidence="12 13">DY2726D</strain>
    </source>
</reference>
<feature type="domain" description="MannoseP isomerase/GMP-like beta-helix" evidence="11">
    <location>
        <begin position="281"/>
        <end position="333"/>
    </location>
</feature>
<evidence type="ECO:0000256" key="8">
    <source>
        <dbReference type="RuleBase" id="RU004190"/>
    </source>
</evidence>
<evidence type="ECO:0000313" key="13">
    <source>
        <dbReference type="Proteomes" id="UP000216024"/>
    </source>
</evidence>
<dbReference type="FunFam" id="3.90.550.10:FF:000046">
    <property type="entry name" value="Mannose-1-phosphate guanylyltransferase (GDP)"/>
    <property type="match status" value="1"/>
</dbReference>
<evidence type="ECO:0000256" key="5">
    <source>
        <dbReference type="ARBA" id="ARBA00022741"/>
    </source>
</evidence>
<dbReference type="SUPFAM" id="SSF51182">
    <property type="entry name" value="RmlC-like cupins"/>
    <property type="match status" value="1"/>
</dbReference>
<dbReference type="OrthoDB" id="9806359at2"/>
<name>A0A267MI02_9FIRM</name>
<dbReference type="Gene3D" id="2.60.120.10">
    <property type="entry name" value="Jelly Rolls"/>
    <property type="match status" value="1"/>
</dbReference>
<comment type="catalytic activity">
    <reaction evidence="7">
        <text>alpha-D-mannose 1-phosphate + GTP + H(+) = GDP-alpha-D-mannose + diphosphate</text>
        <dbReference type="Rhea" id="RHEA:15229"/>
        <dbReference type="ChEBI" id="CHEBI:15378"/>
        <dbReference type="ChEBI" id="CHEBI:33019"/>
        <dbReference type="ChEBI" id="CHEBI:37565"/>
        <dbReference type="ChEBI" id="CHEBI:57527"/>
        <dbReference type="ChEBI" id="CHEBI:58409"/>
        <dbReference type="EC" id="2.7.7.13"/>
    </reaction>
</comment>
<dbReference type="GO" id="GO:0005525">
    <property type="term" value="F:GTP binding"/>
    <property type="evidence" value="ECO:0007669"/>
    <property type="project" value="UniProtKB-KW"/>
</dbReference>
<comment type="caution">
    <text evidence="12">The sequence shown here is derived from an EMBL/GenBank/DDBJ whole genome shotgun (WGS) entry which is preliminary data.</text>
</comment>
<keyword evidence="4 12" id="KW-0548">Nucleotidyltransferase</keyword>
<dbReference type="GO" id="GO:0016853">
    <property type="term" value="F:isomerase activity"/>
    <property type="evidence" value="ECO:0007669"/>
    <property type="project" value="UniProtKB-KW"/>
</dbReference>
<dbReference type="Proteomes" id="UP000216024">
    <property type="component" value="Unassembled WGS sequence"/>
</dbReference>
<dbReference type="NCBIfam" id="TIGR01479">
    <property type="entry name" value="GMP_PMI"/>
    <property type="match status" value="1"/>
</dbReference>
<dbReference type="EC" id="2.7.7.13" evidence="2"/>
<sequence>MINIILCGGSGTRLWPISRKLYPKQFCKFIDEESLFQKTLKRNAELCERNIVVTNSEQYFLALDQLEELNIKNSQFLLEPIGRNTAAAITLACFALKQDDIVLVTPSDHLIKNKKEYRRILEEAENLAREDKLVTFGIKPNYAETGFGYIEAHGNDVLSFKEKPDIETATLYLQKGNYYWNSGMFVFKVSVYLEELKTHAPTIFKTAQKAYSNAIKENPFRLRFEDMIEIPSKSIDYAVMEKSNKIKVVPCDIQWSDLGSFESLYENLYKDKDGNVISEKDITLNSKNNLILSRDRIVSTIDIEDLIIVDTPDALLISKKGNSHKVKEIIEKLEKKGVKVTNMHTITHRPWGLYTILEEGYRFKIKKIVVKPGAKLSLQKHYHRNEHWIVVNGTAKVIVGDKEFIVRDNEYVYIQKGEVHRLENPEKMNLEIIEIQVGDYLEEDDIVRIQDEYKRN</sequence>
<evidence type="ECO:0000259" key="9">
    <source>
        <dbReference type="Pfam" id="PF00483"/>
    </source>
</evidence>
<dbReference type="EMBL" id="NIBG01000009">
    <property type="protein sequence ID" value="PAB59156.1"/>
    <property type="molecule type" value="Genomic_DNA"/>
</dbReference>
<organism evidence="12 13">
    <name type="scientific">Anaeromicrobium sediminis</name>
    <dbReference type="NCBI Taxonomy" id="1478221"/>
    <lineage>
        <taxon>Bacteria</taxon>
        <taxon>Bacillati</taxon>
        <taxon>Bacillota</taxon>
        <taxon>Clostridia</taxon>
        <taxon>Peptostreptococcales</taxon>
        <taxon>Thermotaleaceae</taxon>
        <taxon>Anaeromicrobium</taxon>
    </lineage>
</organism>
<evidence type="ECO:0000256" key="1">
    <source>
        <dbReference type="ARBA" id="ARBA00006115"/>
    </source>
</evidence>
<feature type="domain" description="Mannose-6-phosphate isomerase type II C-terminal" evidence="10">
    <location>
        <begin position="339"/>
        <end position="451"/>
    </location>
</feature>
<evidence type="ECO:0000256" key="3">
    <source>
        <dbReference type="ARBA" id="ARBA00022679"/>
    </source>
</evidence>
<keyword evidence="12" id="KW-0413">Isomerase</keyword>
<dbReference type="InterPro" id="IPR011051">
    <property type="entry name" value="RmlC_Cupin_sf"/>
</dbReference>
<dbReference type="SUPFAM" id="SSF53448">
    <property type="entry name" value="Nucleotide-diphospho-sugar transferases"/>
    <property type="match status" value="1"/>
</dbReference>
<dbReference type="Pfam" id="PF01050">
    <property type="entry name" value="MannoseP_isomer"/>
    <property type="match status" value="1"/>
</dbReference>
<dbReference type="InterPro" id="IPR051161">
    <property type="entry name" value="Mannose-6P_isomerase_type2"/>
</dbReference>
<dbReference type="Gene3D" id="3.90.550.10">
    <property type="entry name" value="Spore Coat Polysaccharide Biosynthesis Protein SpsA, Chain A"/>
    <property type="match status" value="1"/>
</dbReference>
<dbReference type="InterPro" id="IPR005835">
    <property type="entry name" value="NTP_transferase_dom"/>
</dbReference>
<dbReference type="RefSeq" id="WP_095133886.1">
    <property type="nucleotide sequence ID" value="NZ_NIBG01000009.1"/>
</dbReference>